<dbReference type="RefSeq" id="WP_120041726.1">
    <property type="nucleotide sequence ID" value="NZ_QZFU01000019.1"/>
</dbReference>
<dbReference type="InterPro" id="IPR011726">
    <property type="entry name" value="KdpF"/>
</dbReference>
<comment type="caution">
    <text evidence="2">The sequence shown here is derived from an EMBL/GenBank/DDBJ whole genome shotgun (WGS) entry which is preliminary data.</text>
</comment>
<dbReference type="EMBL" id="QZFU01000019">
    <property type="protein sequence ID" value="RJO74920.1"/>
    <property type="molecule type" value="Genomic_DNA"/>
</dbReference>
<sequence>MTENIIGLVLGILIAVYLVAALLAPERF</sequence>
<keyword evidence="1" id="KW-0472">Membrane</keyword>
<evidence type="ECO:0000313" key="3">
    <source>
        <dbReference type="Proteomes" id="UP000266677"/>
    </source>
</evidence>
<evidence type="ECO:0000256" key="1">
    <source>
        <dbReference type="SAM" id="Phobius"/>
    </source>
</evidence>
<name>A0A3A4KP97_9NOCA</name>
<proteinExistence type="predicted"/>
<reference evidence="2 3" key="1">
    <citation type="submission" date="2018-09" db="EMBL/GenBank/DDBJ databases">
        <title>YIM PH21274 draft genome.</title>
        <authorList>
            <person name="Miao C."/>
        </authorList>
    </citation>
    <scope>NUCLEOTIDE SEQUENCE [LARGE SCALE GENOMIC DNA]</scope>
    <source>
        <strain evidence="2 3">YIM PH 21724</strain>
    </source>
</reference>
<feature type="transmembrane region" description="Helical" evidence="1">
    <location>
        <begin position="6"/>
        <end position="24"/>
    </location>
</feature>
<dbReference type="EC" id="3.6.3.12" evidence="2"/>
<dbReference type="GO" id="GO:0016787">
    <property type="term" value="F:hydrolase activity"/>
    <property type="evidence" value="ECO:0007669"/>
    <property type="project" value="UniProtKB-KW"/>
</dbReference>
<organism evidence="2 3">
    <name type="scientific">Nocardia panacis</name>
    <dbReference type="NCBI Taxonomy" id="2340916"/>
    <lineage>
        <taxon>Bacteria</taxon>
        <taxon>Bacillati</taxon>
        <taxon>Actinomycetota</taxon>
        <taxon>Actinomycetes</taxon>
        <taxon>Mycobacteriales</taxon>
        <taxon>Nocardiaceae</taxon>
        <taxon>Nocardia</taxon>
    </lineage>
</organism>
<gene>
    <name evidence="2" type="primary">kdpF</name>
    <name evidence="2" type="ORF">D5S18_16035</name>
</gene>
<keyword evidence="1" id="KW-0812">Transmembrane</keyword>
<keyword evidence="3" id="KW-1185">Reference proteome</keyword>
<keyword evidence="2" id="KW-0378">Hydrolase</keyword>
<dbReference type="GO" id="GO:0005886">
    <property type="term" value="C:plasma membrane"/>
    <property type="evidence" value="ECO:0007669"/>
    <property type="project" value="InterPro"/>
</dbReference>
<dbReference type="GO" id="GO:0008556">
    <property type="term" value="F:P-type potassium transmembrane transporter activity"/>
    <property type="evidence" value="ECO:0007669"/>
    <property type="project" value="InterPro"/>
</dbReference>
<dbReference type="AlphaFoldDB" id="A0A3A4KP97"/>
<keyword evidence="1" id="KW-1133">Transmembrane helix</keyword>
<dbReference type="Proteomes" id="UP000266677">
    <property type="component" value="Unassembled WGS sequence"/>
</dbReference>
<dbReference type="Pfam" id="PF09604">
    <property type="entry name" value="Potass_KdpF"/>
    <property type="match status" value="1"/>
</dbReference>
<accession>A0A3A4KP97</accession>
<protein>
    <submittedName>
        <fullName evidence="2">K(+)-transporting ATPase subunit F</fullName>
        <ecNumber evidence="2">3.6.3.12</ecNumber>
    </submittedName>
</protein>
<evidence type="ECO:0000313" key="2">
    <source>
        <dbReference type="EMBL" id="RJO74920.1"/>
    </source>
</evidence>
<dbReference type="NCBIfam" id="TIGR02115">
    <property type="entry name" value="potass_kdpF"/>
    <property type="match status" value="1"/>
</dbReference>